<evidence type="ECO:0000313" key="2">
    <source>
        <dbReference type="EMBL" id="PTM77637.1"/>
    </source>
</evidence>
<reference evidence="2 3" key="1">
    <citation type="submission" date="2018-04" db="EMBL/GenBank/DDBJ databases">
        <title>Genomic Encyclopedia of Type Strains, Phase III (KMG-III): the genomes of soil and plant-associated and newly described type strains.</title>
        <authorList>
            <person name="Whitman W."/>
        </authorList>
    </citation>
    <scope>NUCLEOTIDE SEQUENCE [LARGE SCALE GENOMIC DNA]</scope>
    <source>
        <strain evidence="2 3">JA192</strain>
    </source>
</reference>
<dbReference type="Proteomes" id="UP000240800">
    <property type="component" value="Unassembled WGS sequence"/>
</dbReference>
<gene>
    <name evidence="2" type="ORF">C8J29_105154</name>
</gene>
<evidence type="ECO:0008006" key="4">
    <source>
        <dbReference type="Google" id="ProtNLM"/>
    </source>
</evidence>
<evidence type="ECO:0000256" key="1">
    <source>
        <dbReference type="SAM" id="Phobius"/>
    </source>
</evidence>
<dbReference type="RefSeq" id="WP_167354628.1">
    <property type="nucleotide sequence ID" value="NZ_JAYFRT010000001.1"/>
</dbReference>
<proteinExistence type="predicted"/>
<accession>A0ABX5J816</accession>
<keyword evidence="1" id="KW-0472">Membrane</keyword>
<keyword evidence="3" id="KW-1185">Reference proteome</keyword>
<keyword evidence="1" id="KW-1133">Transmembrane helix</keyword>
<sequence length="46" mass="4971">MAPLRGFGRAFRHDFQERKMTDLAYLVLGLGGFAAFAALVAALGRS</sequence>
<keyword evidence="1" id="KW-0812">Transmembrane</keyword>
<name>A0ABX5J816_9RHOB</name>
<feature type="transmembrane region" description="Helical" evidence="1">
    <location>
        <begin position="23"/>
        <end position="43"/>
    </location>
</feature>
<dbReference type="EMBL" id="PZZW01000005">
    <property type="protein sequence ID" value="PTM77637.1"/>
    <property type="molecule type" value="Genomic_DNA"/>
</dbReference>
<comment type="caution">
    <text evidence="2">The sequence shown here is derived from an EMBL/GenBank/DDBJ whole genome shotgun (WGS) entry which is preliminary data.</text>
</comment>
<organism evidence="2 3">
    <name type="scientific">Cereibacter johrii</name>
    <dbReference type="NCBI Taxonomy" id="445629"/>
    <lineage>
        <taxon>Bacteria</taxon>
        <taxon>Pseudomonadati</taxon>
        <taxon>Pseudomonadota</taxon>
        <taxon>Alphaproteobacteria</taxon>
        <taxon>Rhodobacterales</taxon>
        <taxon>Paracoccaceae</taxon>
        <taxon>Cereibacter</taxon>
    </lineage>
</organism>
<protein>
    <recommendedName>
        <fullName evidence="4">DUF2970 domain-containing protein</fullName>
    </recommendedName>
</protein>
<evidence type="ECO:0000313" key="3">
    <source>
        <dbReference type="Proteomes" id="UP000240800"/>
    </source>
</evidence>